<accession>A0ACB7SAF5</accession>
<evidence type="ECO:0000313" key="2">
    <source>
        <dbReference type="Proteomes" id="UP000821845"/>
    </source>
</evidence>
<proteinExistence type="predicted"/>
<evidence type="ECO:0000313" key="1">
    <source>
        <dbReference type="EMBL" id="KAH6932087.1"/>
    </source>
</evidence>
<name>A0ACB7SAF5_HYAAI</name>
<keyword evidence="2" id="KW-1185">Reference proteome</keyword>
<sequence>MNASGLIAGPICQKIGAVRVLHAGCVIMWLSLISSSFSPSITYLALTMGALFGIGCGTTFMTLHVLVNQHFKKYTGLALGIMYTGCTASAFVFPRLLLFLANTYGFRGSLLIFGGIVMHATALALLLKDPDSAKPSRKHEKPANAGTKTPIFVVQNEGNSYSESPKKQANYECRADPTGLVYGLTVLKSPMLYVIMFTYIVLNFNFGVFMTTVVDFAVDRGSTLSSAVNIVPLFSITDTVGRLGLPVLADRGYIRRSTLTMLNYILMAVSMLALPFSASYTSMLAACMCVALFQGCGIPMYPALMAEYIGLQRLPIGYGIVGTVAGPLYLLNPLFIGHFRDKLGSYDDMYKTLAMTLALIGILWSFVVCVETRREGRWSRSYGKDESAYITSDSCLRRSGHYQSFSSS</sequence>
<dbReference type="EMBL" id="CM023484">
    <property type="protein sequence ID" value="KAH6932087.1"/>
    <property type="molecule type" value="Genomic_DNA"/>
</dbReference>
<dbReference type="Proteomes" id="UP000821845">
    <property type="component" value="Chromosome 4"/>
</dbReference>
<organism evidence="1 2">
    <name type="scientific">Hyalomma asiaticum</name>
    <name type="common">Tick</name>
    <dbReference type="NCBI Taxonomy" id="266040"/>
    <lineage>
        <taxon>Eukaryota</taxon>
        <taxon>Metazoa</taxon>
        <taxon>Ecdysozoa</taxon>
        <taxon>Arthropoda</taxon>
        <taxon>Chelicerata</taxon>
        <taxon>Arachnida</taxon>
        <taxon>Acari</taxon>
        <taxon>Parasitiformes</taxon>
        <taxon>Ixodida</taxon>
        <taxon>Ixodoidea</taxon>
        <taxon>Ixodidae</taxon>
        <taxon>Hyalomminae</taxon>
        <taxon>Hyalomma</taxon>
    </lineage>
</organism>
<reference evidence="1" key="1">
    <citation type="submission" date="2020-05" db="EMBL/GenBank/DDBJ databases">
        <title>Large-scale comparative analyses of tick genomes elucidate their genetic diversity and vector capacities.</title>
        <authorList>
            <person name="Jia N."/>
            <person name="Wang J."/>
            <person name="Shi W."/>
            <person name="Du L."/>
            <person name="Sun Y."/>
            <person name="Zhan W."/>
            <person name="Jiang J."/>
            <person name="Wang Q."/>
            <person name="Zhang B."/>
            <person name="Ji P."/>
            <person name="Sakyi L.B."/>
            <person name="Cui X."/>
            <person name="Yuan T."/>
            <person name="Jiang B."/>
            <person name="Yang W."/>
            <person name="Lam T.T.-Y."/>
            <person name="Chang Q."/>
            <person name="Ding S."/>
            <person name="Wang X."/>
            <person name="Zhu J."/>
            <person name="Ruan X."/>
            <person name="Zhao L."/>
            <person name="Wei J."/>
            <person name="Que T."/>
            <person name="Du C."/>
            <person name="Cheng J."/>
            <person name="Dai P."/>
            <person name="Han X."/>
            <person name="Huang E."/>
            <person name="Gao Y."/>
            <person name="Liu J."/>
            <person name="Shao H."/>
            <person name="Ye R."/>
            <person name="Li L."/>
            <person name="Wei W."/>
            <person name="Wang X."/>
            <person name="Wang C."/>
            <person name="Yang T."/>
            <person name="Huo Q."/>
            <person name="Li W."/>
            <person name="Guo W."/>
            <person name="Chen H."/>
            <person name="Zhou L."/>
            <person name="Ni X."/>
            <person name="Tian J."/>
            <person name="Zhou Y."/>
            <person name="Sheng Y."/>
            <person name="Liu T."/>
            <person name="Pan Y."/>
            <person name="Xia L."/>
            <person name="Li J."/>
            <person name="Zhao F."/>
            <person name="Cao W."/>
        </authorList>
    </citation>
    <scope>NUCLEOTIDE SEQUENCE</scope>
    <source>
        <strain evidence="1">Hyas-2018</strain>
    </source>
</reference>
<gene>
    <name evidence="1" type="ORF">HPB50_002842</name>
</gene>
<comment type="caution">
    <text evidence="1">The sequence shown here is derived from an EMBL/GenBank/DDBJ whole genome shotgun (WGS) entry which is preliminary data.</text>
</comment>
<protein>
    <submittedName>
        <fullName evidence="1">Uncharacterized protein</fullName>
    </submittedName>
</protein>